<reference evidence="7" key="2">
    <citation type="journal article" date="2021" name="PeerJ">
        <title>Extensive microbial diversity within the chicken gut microbiome revealed by metagenomics and culture.</title>
        <authorList>
            <person name="Gilroy R."/>
            <person name="Ravi A."/>
            <person name="Getino M."/>
            <person name="Pursley I."/>
            <person name="Horton D.L."/>
            <person name="Alikhan N.F."/>
            <person name="Baker D."/>
            <person name="Gharbi K."/>
            <person name="Hall N."/>
            <person name="Watson M."/>
            <person name="Adriaenssens E.M."/>
            <person name="Foster-Nyarko E."/>
            <person name="Jarju S."/>
            <person name="Secka A."/>
            <person name="Antonio M."/>
            <person name="Oren A."/>
            <person name="Chaudhuri R.R."/>
            <person name="La Ragione R."/>
            <person name="Hildebrand F."/>
            <person name="Pallen M.J."/>
        </authorList>
    </citation>
    <scope>NUCLEOTIDE SEQUENCE</scope>
    <source>
        <strain evidence="7">ChiSjej3B21-11622</strain>
    </source>
</reference>
<feature type="transmembrane region" description="Helical" evidence="6">
    <location>
        <begin position="53"/>
        <end position="71"/>
    </location>
</feature>
<comment type="subcellular location">
    <subcellularLocation>
        <location evidence="1">Membrane</location>
        <topology evidence="1">Multi-pass membrane protein</topology>
    </subcellularLocation>
</comment>
<reference evidence="7" key="1">
    <citation type="submission" date="2020-10" db="EMBL/GenBank/DDBJ databases">
        <authorList>
            <person name="Gilroy R."/>
        </authorList>
    </citation>
    <scope>NUCLEOTIDE SEQUENCE</scope>
    <source>
        <strain evidence="7">ChiSjej3B21-11622</strain>
    </source>
</reference>
<keyword evidence="4 6" id="KW-1133">Transmembrane helix</keyword>
<protein>
    <submittedName>
        <fullName evidence="7">Energy-coupling factor transporter transmembrane protein EcfT</fullName>
    </submittedName>
</protein>
<dbReference type="PANTHER" id="PTHR34857">
    <property type="entry name" value="SLL0384 PROTEIN"/>
    <property type="match status" value="1"/>
</dbReference>
<evidence type="ECO:0000256" key="3">
    <source>
        <dbReference type="ARBA" id="ARBA00022692"/>
    </source>
</evidence>
<dbReference type="EMBL" id="DVFT01000048">
    <property type="protein sequence ID" value="HIQ95593.1"/>
    <property type="molecule type" value="Genomic_DNA"/>
</dbReference>
<accession>A0A9D0ZVR6</accession>
<feature type="transmembrane region" description="Helical" evidence="6">
    <location>
        <begin position="21"/>
        <end position="47"/>
    </location>
</feature>
<name>A0A9D0ZVR6_9FIRM</name>
<dbReference type="Pfam" id="PF02361">
    <property type="entry name" value="CbiQ"/>
    <property type="match status" value="1"/>
</dbReference>
<dbReference type="AlphaFoldDB" id="A0A9D0ZVR6"/>
<evidence type="ECO:0000313" key="7">
    <source>
        <dbReference type="EMBL" id="HIQ95593.1"/>
    </source>
</evidence>
<dbReference type="InterPro" id="IPR003339">
    <property type="entry name" value="ABC/ECF_trnsptr_transmembrane"/>
</dbReference>
<feature type="transmembrane region" description="Helical" evidence="6">
    <location>
        <begin position="205"/>
        <end position="224"/>
    </location>
</feature>
<keyword evidence="5 6" id="KW-0472">Membrane</keyword>
<evidence type="ECO:0000256" key="5">
    <source>
        <dbReference type="ARBA" id="ARBA00023136"/>
    </source>
</evidence>
<dbReference type="GO" id="GO:0005886">
    <property type="term" value="C:plasma membrane"/>
    <property type="evidence" value="ECO:0007669"/>
    <property type="project" value="UniProtKB-ARBA"/>
</dbReference>
<sequence>MMGRREVKFDLRTKLMLILVVNLFLLLSHALAFELVLVFGCLLLITIDGQTRSAFHYLIAFCVMLGIDQLLTPYISGFAFTLVSFVVVALRKFLPCFILGKWILTKTEVSEFVAVMWKLRLPQTATIPLSVVFRYFPTIKEEWASIRAAMKMRGIHVSLEHIMVPLLMSAVNVSEELSAAALCRGLDNPGTHTSLVQVKFSHYDIAVWVIIGIWAAAALILKGVGIL</sequence>
<dbReference type="Proteomes" id="UP000886886">
    <property type="component" value="Unassembled WGS sequence"/>
</dbReference>
<evidence type="ECO:0000256" key="2">
    <source>
        <dbReference type="ARBA" id="ARBA00022475"/>
    </source>
</evidence>
<evidence type="ECO:0000313" key="8">
    <source>
        <dbReference type="Proteomes" id="UP000886886"/>
    </source>
</evidence>
<gene>
    <name evidence="7" type="ORF">IAB26_03425</name>
</gene>
<evidence type="ECO:0000256" key="6">
    <source>
        <dbReference type="SAM" id="Phobius"/>
    </source>
</evidence>
<evidence type="ECO:0000256" key="4">
    <source>
        <dbReference type="ARBA" id="ARBA00022989"/>
    </source>
</evidence>
<keyword evidence="2" id="KW-1003">Cell membrane</keyword>
<dbReference type="CDD" id="cd16914">
    <property type="entry name" value="EcfT"/>
    <property type="match status" value="1"/>
</dbReference>
<feature type="transmembrane region" description="Helical" evidence="6">
    <location>
        <begin position="78"/>
        <end position="104"/>
    </location>
</feature>
<comment type="caution">
    <text evidence="7">The sequence shown here is derived from an EMBL/GenBank/DDBJ whole genome shotgun (WGS) entry which is preliminary data.</text>
</comment>
<evidence type="ECO:0000256" key="1">
    <source>
        <dbReference type="ARBA" id="ARBA00004141"/>
    </source>
</evidence>
<organism evidence="7 8">
    <name type="scientific">Candidatus Limivivens merdigallinarum</name>
    <dbReference type="NCBI Taxonomy" id="2840859"/>
    <lineage>
        <taxon>Bacteria</taxon>
        <taxon>Bacillati</taxon>
        <taxon>Bacillota</taxon>
        <taxon>Clostridia</taxon>
        <taxon>Lachnospirales</taxon>
        <taxon>Lachnospiraceae</taxon>
        <taxon>Lachnospiraceae incertae sedis</taxon>
        <taxon>Candidatus Limivivens</taxon>
    </lineage>
</organism>
<proteinExistence type="predicted"/>
<dbReference type="InterPro" id="IPR051611">
    <property type="entry name" value="ECF_transporter_component"/>
</dbReference>
<keyword evidence="3 6" id="KW-0812">Transmembrane</keyword>
<dbReference type="PANTHER" id="PTHR34857:SF2">
    <property type="entry name" value="SLL0384 PROTEIN"/>
    <property type="match status" value="1"/>
</dbReference>